<proteinExistence type="predicted"/>
<reference evidence="1 2" key="1">
    <citation type="submission" date="2020-02" db="EMBL/GenBank/DDBJ databases">
        <title>Draft genome sequence of Haematococcus lacustris strain NIES-144.</title>
        <authorList>
            <person name="Morimoto D."/>
            <person name="Nakagawa S."/>
            <person name="Yoshida T."/>
            <person name="Sawayama S."/>
        </authorList>
    </citation>
    <scope>NUCLEOTIDE SEQUENCE [LARGE SCALE GENOMIC DNA]</scope>
    <source>
        <strain evidence="1 2">NIES-144</strain>
    </source>
</reference>
<evidence type="ECO:0000313" key="1">
    <source>
        <dbReference type="EMBL" id="GFH32815.1"/>
    </source>
</evidence>
<sequence length="185" mass="20302">MLAALSGRPFTAGQHALPDLLSGDVVLLLQKGQPYRVTPSQLPGRGGSQDGAATVELEGARLTHSLQLLGPASLAVSKQLVPPGAVELQQQLVAAGVQEEQCHLEVVRQGPFLGLRAPAAGWRFLQPRRHTQPPELLFFSLSCGVWEQWEVEFGSEAWQQPWSRMPVSLRSRRLPHVQLDVELVR</sequence>
<dbReference type="EMBL" id="BLLF01007182">
    <property type="protein sequence ID" value="GFH32815.1"/>
    <property type="molecule type" value="Genomic_DNA"/>
</dbReference>
<gene>
    <name evidence="1" type="ORF">HaLaN_32098</name>
</gene>
<feature type="non-terminal residue" evidence="1">
    <location>
        <position position="185"/>
    </location>
</feature>
<protein>
    <submittedName>
        <fullName evidence="1">Uncharacterized protein</fullName>
    </submittedName>
</protein>
<feature type="non-terminal residue" evidence="1">
    <location>
        <position position="1"/>
    </location>
</feature>
<dbReference type="Proteomes" id="UP000485058">
    <property type="component" value="Unassembled WGS sequence"/>
</dbReference>
<organism evidence="1 2">
    <name type="scientific">Haematococcus lacustris</name>
    <name type="common">Green alga</name>
    <name type="synonym">Haematococcus pluvialis</name>
    <dbReference type="NCBI Taxonomy" id="44745"/>
    <lineage>
        <taxon>Eukaryota</taxon>
        <taxon>Viridiplantae</taxon>
        <taxon>Chlorophyta</taxon>
        <taxon>core chlorophytes</taxon>
        <taxon>Chlorophyceae</taxon>
        <taxon>CS clade</taxon>
        <taxon>Chlamydomonadales</taxon>
        <taxon>Haematococcaceae</taxon>
        <taxon>Haematococcus</taxon>
    </lineage>
</organism>
<dbReference type="AlphaFoldDB" id="A0A6A0AJZ4"/>
<accession>A0A6A0AJZ4</accession>
<keyword evidence="2" id="KW-1185">Reference proteome</keyword>
<evidence type="ECO:0000313" key="2">
    <source>
        <dbReference type="Proteomes" id="UP000485058"/>
    </source>
</evidence>
<name>A0A6A0AJZ4_HAELA</name>
<comment type="caution">
    <text evidence="1">The sequence shown here is derived from an EMBL/GenBank/DDBJ whole genome shotgun (WGS) entry which is preliminary data.</text>
</comment>